<comment type="caution">
    <text evidence="14">The sequence shown here is derived from an EMBL/GenBank/DDBJ whole genome shotgun (WGS) entry which is preliminary data.</text>
</comment>
<reference evidence="14 15" key="2">
    <citation type="submission" date="2008-11" db="EMBL/GenBank/DDBJ databases">
        <authorList>
            <person name="Fulton L."/>
            <person name="Clifton S."/>
            <person name="Fulton B."/>
            <person name="Xu J."/>
            <person name="Minx P."/>
            <person name="Pepin K.H."/>
            <person name="Johnson M."/>
            <person name="Bhonagiri V."/>
            <person name="Nash W.E."/>
            <person name="Mardis E.R."/>
            <person name="Wilson R.K."/>
        </authorList>
    </citation>
    <scope>NUCLEOTIDE SEQUENCE [LARGE SCALE GENOMIC DNA]</scope>
    <source>
        <strain evidence="14 15">ATCC 43243</strain>
    </source>
</reference>
<name>B7ANR6_9FIRM</name>
<dbReference type="PANTHER" id="PTHR30627">
    <property type="entry name" value="PEPTIDOGLYCAN D,D-TRANSPEPTIDASE"/>
    <property type="match status" value="1"/>
</dbReference>
<evidence type="ECO:0000256" key="9">
    <source>
        <dbReference type="ARBA" id="ARBA00023136"/>
    </source>
</evidence>
<keyword evidence="6" id="KW-0133">Cell shape</keyword>
<accession>B7ANR6</accession>
<keyword evidence="10" id="KW-0961">Cell wall biogenesis/degradation</keyword>
<evidence type="ECO:0000259" key="13">
    <source>
        <dbReference type="Pfam" id="PF03717"/>
    </source>
</evidence>
<keyword evidence="9 11" id="KW-0472">Membrane</keyword>
<dbReference type="Gene3D" id="1.10.10.1230">
    <property type="entry name" value="Penicillin-binding protein, N-terminal non-catalytic domain, head sub-domain"/>
    <property type="match status" value="1"/>
</dbReference>
<feature type="transmembrane region" description="Helical" evidence="11">
    <location>
        <begin position="20"/>
        <end position="41"/>
    </location>
</feature>
<reference evidence="14 15" key="1">
    <citation type="submission" date="2008-11" db="EMBL/GenBank/DDBJ databases">
        <title>Draft genome sequence of Bacteroides pectinophilus (ATCC 43243).</title>
        <authorList>
            <person name="Sudarsanam P."/>
            <person name="Ley R."/>
            <person name="Guruge J."/>
            <person name="Turnbaugh P.J."/>
            <person name="Mahowald M."/>
            <person name="Liep D."/>
            <person name="Gordon J."/>
        </authorList>
    </citation>
    <scope>NUCLEOTIDE SEQUENCE [LARGE SCALE GENOMIC DNA]</scope>
    <source>
        <strain evidence="14 15">ATCC 43243</strain>
    </source>
</reference>
<evidence type="ECO:0000256" key="3">
    <source>
        <dbReference type="ARBA" id="ARBA00007171"/>
    </source>
</evidence>
<evidence type="ECO:0000256" key="1">
    <source>
        <dbReference type="ARBA" id="ARBA00004167"/>
    </source>
</evidence>
<keyword evidence="5 11" id="KW-0812">Transmembrane</keyword>
<dbReference type="SUPFAM" id="SSF56519">
    <property type="entry name" value="Penicillin binding protein dimerisation domain"/>
    <property type="match status" value="1"/>
</dbReference>
<dbReference type="Gene3D" id="3.90.1310.10">
    <property type="entry name" value="Penicillin-binding protein 2a (Domain 2)"/>
    <property type="match status" value="1"/>
</dbReference>
<dbReference type="GO" id="GO:0071972">
    <property type="term" value="F:peptidoglycan L,D-transpeptidase activity"/>
    <property type="evidence" value="ECO:0007669"/>
    <property type="project" value="TreeGrafter"/>
</dbReference>
<dbReference type="Gene3D" id="3.40.710.10">
    <property type="entry name" value="DD-peptidase/beta-lactamase superfamily"/>
    <property type="match status" value="1"/>
</dbReference>
<dbReference type="InterPro" id="IPR050515">
    <property type="entry name" value="Beta-lactam/transpept"/>
</dbReference>
<dbReference type="InterPro" id="IPR005311">
    <property type="entry name" value="PBP_dimer"/>
</dbReference>
<dbReference type="SUPFAM" id="SSF56601">
    <property type="entry name" value="beta-lactamase/transpeptidase-like"/>
    <property type="match status" value="1"/>
</dbReference>
<dbReference type="Pfam" id="PF03717">
    <property type="entry name" value="PBP_dimer"/>
    <property type="match status" value="1"/>
</dbReference>
<evidence type="ECO:0000259" key="12">
    <source>
        <dbReference type="Pfam" id="PF00905"/>
    </source>
</evidence>
<evidence type="ECO:0000256" key="10">
    <source>
        <dbReference type="ARBA" id="ARBA00023316"/>
    </source>
</evidence>
<evidence type="ECO:0000256" key="4">
    <source>
        <dbReference type="ARBA" id="ARBA00022475"/>
    </source>
</evidence>
<dbReference type="GO" id="GO:0071555">
    <property type="term" value="P:cell wall organization"/>
    <property type="evidence" value="ECO:0007669"/>
    <property type="project" value="UniProtKB-KW"/>
</dbReference>
<dbReference type="EMBL" id="ABVQ01000033">
    <property type="protein sequence ID" value="EEC58573.1"/>
    <property type="molecule type" value="Genomic_DNA"/>
</dbReference>
<evidence type="ECO:0000256" key="5">
    <source>
        <dbReference type="ARBA" id="ARBA00022692"/>
    </source>
</evidence>
<dbReference type="GO" id="GO:0008658">
    <property type="term" value="F:penicillin binding"/>
    <property type="evidence" value="ECO:0007669"/>
    <property type="project" value="InterPro"/>
</dbReference>
<dbReference type="InterPro" id="IPR036138">
    <property type="entry name" value="PBP_dimer_sf"/>
</dbReference>
<evidence type="ECO:0000256" key="11">
    <source>
        <dbReference type="SAM" id="Phobius"/>
    </source>
</evidence>
<comment type="similarity">
    <text evidence="3">Belongs to the transpeptidase family.</text>
</comment>
<dbReference type="PANTHER" id="PTHR30627:SF2">
    <property type="entry name" value="PEPTIDOGLYCAN D,D-TRANSPEPTIDASE MRDA"/>
    <property type="match status" value="1"/>
</dbReference>
<organism evidence="14 15">
    <name type="scientific">[Bacteroides] pectinophilus ATCC 43243</name>
    <dbReference type="NCBI Taxonomy" id="483218"/>
    <lineage>
        <taxon>Bacteria</taxon>
        <taxon>Bacillati</taxon>
        <taxon>Bacillota</taxon>
        <taxon>Clostridia</taxon>
        <taxon>Eubacteriales</taxon>
    </lineage>
</organism>
<evidence type="ECO:0000256" key="2">
    <source>
        <dbReference type="ARBA" id="ARBA00004236"/>
    </source>
</evidence>
<dbReference type="Pfam" id="PF00905">
    <property type="entry name" value="Transpeptidase"/>
    <property type="match status" value="1"/>
</dbReference>
<evidence type="ECO:0000313" key="15">
    <source>
        <dbReference type="Proteomes" id="UP000003136"/>
    </source>
</evidence>
<dbReference type="GO" id="GO:0008360">
    <property type="term" value="P:regulation of cell shape"/>
    <property type="evidence" value="ECO:0007669"/>
    <property type="project" value="UniProtKB-KW"/>
</dbReference>
<dbReference type="InterPro" id="IPR001460">
    <property type="entry name" value="PCN-bd_Tpept"/>
</dbReference>
<dbReference type="AlphaFoldDB" id="B7ANR6"/>
<evidence type="ECO:0000313" key="14">
    <source>
        <dbReference type="EMBL" id="EEC58573.1"/>
    </source>
</evidence>
<keyword evidence="15" id="KW-1185">Reference proteome</keyword>
<dbReference type="eggNOG" id="COG0768">
    <property type="taxonomic scope" value="Bacteria"/>
</dbReference>
<sequence>MIREIFEYILSFLKSRLLPLVLVFILLFVTILVRLFSLQIVNGDVYAQSVTDSQEKTMSVPATRGRIFDRNGNLLAYNDLAFSVKISDSGTYTSNKVKNQSINEVINKTIDIIEENGDSVTNDLPIAINLDGHLEFTESDNALLRFLRDIYGAQTISALKDEQRNATADAVYEYLRDRYEVSQDYPLAHQLEIINLRRHMAANSYSRYMTFTIAYEVSDATVAAILEKSRDLVGVSVEEEYIRKYVDSVYTSHILGYTGNVSSSELEELQAQNEQYESNDTVGKSGIEQALELELQGTKGSKKVYVDSVGRITEVVDNTQPQTGHDVYLTIDSQLQKDVYNAIEDELVEILLSKITAGDTTITYNSNTGSVEDIFIPIKSVYFALIDNNIVSIKKIAQSDSSIAQGIQSKFETRQDSVISSVMNELTDSPTAYGQLSDEMKVYIYYIYKNVLVDNGIINTENMDTNDSVYVNWDENESISLKELLTYALTKNWIDMDKLTAEKYSSLQEAYDSLLEYISNYISNDTGFGKKVYRYMISSGSISGWEVCMMLYEQGVLEPSGSAYEGLSSGRMSAYDFMINAITEKTITPAQLALEPCSGSAVVADPDTGELLALVSYPGYDNNRLSGTVDKDYYEQLRNDKAKPLINKATSLRTAPGSIFKPCSAITGLEQGVISTGESIVCTGQYTAVTPSPKCWIYPRSHGAENVSTAIRDSCNVFFYTVGHRLGMESGGTYNSTKGTDLLKNYAEQLGLATKSGVEIYEMDPHPSDRDAVASAIGQGTHAYSAINLCRYVSTLATSGVCHDFTLVSKITDYNGNVIRDNEPVVSNTMNVSSSTWNAVHQGMRLVIENTASFKGLPYQAAGKSGTAQENTNKADHITFISYAPYDNPEVAVSVLIPNGYASSNAAKLTSDIYKIYWGLDK</sequence>
<keyword evidence="4" id="KW-1003">Cell membrane</keyword>
<evidence type="ECO:0008006" key="16">
    <source>
        <dbReference type="Google" id="ProtNLM"/>
    </source>
</evidence>
<feature type="domain" description="Penicillin-binding protein dimerisation" evidence="13">
    <location>
        <begin position="60"/>
        <end position="315"/>
    </location>
</feature>
<dbReference type="GO" id="GO:0005886">
    <property type="term" value="C:plasma membrane"/>
    <property type="evidence" value="ECO:0007669"/>
    <property type="project" value="UniProtKB-SubCell"/>
</dbReference>
<dbReference type="GO" id="GO:0009252">
    <property type="term" value="P:peptidoglycan biosynthetic process"/>
    <property type="evidence" value="ECO:0007669"/>
    <property type="project" value="UniProtKB-KW"/>
</dbReference>
<feature type="domain" description="Penicillin-binding protein transpeptidase" evidence="12">
    <location>
        <begin position="599"/>
        <end position="914"/>
    </location>
</feature>
<evidence type="ECO:0000256" key="8">
    <source>
        <dbReference type="ARBA" id="ARBA00022989"/>
    </source>
</evidence>
<keyword evidence="7" id="KW-0573">Peptidoglycan synthesis</keyword>
<proteinExistence type="inferred from homology"/>
<evidence type="ECO:0000256" key="7">
    <source>
        <dbReference type="ARBA" id="ARBA00022984"/>
    </source>
</evidence>
<dbReference type="HOGENOM" id="CLU_009289_1_1_9"/>
<dbReference type="STRING" id="483218.BACPEC_00320"/>
<protein>
    <recommendedName>
        <fullName evidence="16">Penicillin-binding protein transpeptidase domain-containing protein</fullName>
    </recommendedName>
</protein>
<dbReference type="InterPro" id="IPR012338">
    <property type="entry name" value="Beta-lactam/transpept-like"/>
</dbReference>
<comment type="subcellular location">
    <subcellularLocation>
        <location evidence="2">Cell membrane</location>
    </subcellularLocation>
    <subcellularLocation>
        <location evidence="1">Membrane</location>
        <topology evidence="1">Single-pass membrane protein</topology>
    </subcellularLocation>
</comment>
<keyword evidence="8 11" id="KW-1133">Transmembrane helix</keyword>
<dbReference type="Proteomes" id="UP000003136">
    <property type="component" value="Unassembled WGS sequence"/>
</dbReference>
<gene>
    <name evidence="14" type="ORF">BACPEC_00320</name>
</gene>
<evidence type="ECO:0000256" key="6">
    <source>
        <dbReference type="ARBA" id="ARBA00022960"/>
    </source>
</evidence>